<organism evidence="1 2">
    <name type="scientific">Schistosoma mattheei</name>
    <dbReference type="NCBI Taxonomy" id="31246"/>
    <lineage>
        <taxon>Eukaryota</taxon>
        <taxon>Metazoa</taxon>
        <taxon>Spiralia</taxon>
        <taxon>Lophotrochozoa</taxon>
        <taxon>Platyhelminthes</taxon>
        <taxon>Trematoda</taxon>
        <taxon>Digenea</taxon>
        <taxon>Strigeidida</taxon>
        <taxon>Schistosomatoidea</taxon>
        <taxon>Schistosomatidae</taxon>
        <taxon>Schistosoma</taxon>
    </lineage>
</organism>
<reference evidence="1 2" key="1">
    <citation type="submission" date="2018-11" db="EMBL/GenBank/DDBJ databases">
        <authorList>
            <consortium name="Pathogen Informatics"/>
        </authorList>
    </citation>
    <scope>NUCLEOTIDE SEQUENCE [LARGE SCALE GENOMIC DNA]</scope>
    <source>
        <strain>Denwood</strain>
        <strain evidence="2">Zambia</strain>
    </source>
</reference>
<accession>A0A183P4L5</accession>
<name>A0A183P4L5_9TREM</name>
<sequence>MPEHQLPRRAMLTSARDGWKKVRVVKPERGISPQSH</sequence>
<dbReference type="EMBL" id="UZAL01029592">
    <property type="protein sequence ID" value="VDP49166.1"/>
    <property type="molecule type" value="Genomic_DNA"/>
</dbReference>
<gene>
    <name evidence="1" type="ORF">SMTD_LOCUS9301</name>
</gene>
<proteinExistence type="predicted"/>
<evidence type="ECO:0000313" key="1">
    <source>
        <dbReference type="EMBL" id="VDP49166.1"/>
    </source>
</evidence>
<evidence type="ECO:0000313" key="2">
    <source>
        <dbReference type="Proteomes" id="UP000269396"/>
    </source>
</evidence>
<keyword evidence="2" id="KW-1185">Reference proteome</keyword>
<dbReference type="AlphaFoldDB" id="A0A183P4L5"/>
<dbReference type="Proteomes" id="UP000269396">
    <property type="component" value="Unassembled WGS sequence"/>
</dbReference>
<protein>
    <submittedName>
        <fullName evidence="1">Uncharacterized protein</fullName>
    </submittedName>
</protein>